<organism evidence="1 2">
    <name type="scientific">Mycolicibacterium chitae</name>
    <name type="common">Mycobacterium chitae</name>
    <dbReference type="NCBI Taxonomy" id="1792"/>
    <lineage>
        <taxon>Bacteria</taxon>
        <taxon>Bacillati</taxon>
        <taxon>Actinomycetota</taxon>
        <taxon>Actinomycetes</taxon>
        <taxon>Mycobacteriales</taxon>
        <taxon>Mycobacteriaceae</taxon>
        <taxon>Mycolicibacterium</taxon>
    </lineage>
</organism>
<dbReference type="AlphaFoldDB" id="A0A3S4SZH2"/>
<evidence type="ECO:0000313" key="1">
    <source>
        <dbReference type="EMBL" id="VEG47254.1"/>
    </source>
</evidence>
<sequence length="109" mass="12694">MTNHVDSQAVSFWEVHQWVEKFLATAGDFPMCGTVAWSELADDDKRKWAALLDFAQHHALRVETAQELRAETSQAVAASADWRGIAQEIQQREEIYRSRPWLRREVVRR</sequence>
<dbReference type="InterPro" id="IPR024384">
    <property type="entry name" value="DUF2742"/>
</dbReference>
<name>A0A3S4SZH2_MYCCI</name>
<accession>A0A3S4SZH2</accession>
<evidence type="ECO:0000313" key="2">
    <source>
        <dbReference type="Proteomes" id="UP000282551"/>
    </source>
</evidence>
<keyword evidence="2" id="KW-1185">Reference proteome</keyword>
<proteinExistence type="predicted"/>
<reference evidence="1 2" key="1">
    <citation type="submission" date="2018-12" db="EMBL/GenBank/DDBJ databases">
        <authorList>
            <consortium name="Pathogen Informatics"/>
        </authorList>
    </citation>
    <scope>NUCLEOTIDE SEQUENCE [LARGE SCALE GENOMIC DNA]</scope>
    <source>
        <strain evidence="1 2">NCTC10485</strain>
    </source>
</reference>
<dbReference type="RefSeq" id="WP_126333166.1">
    <property type="nucleotide sequence ID" value="NZ_AP022604.1"/>
</dbReference>
<protein>
    <submittedName>
        <fullName evidence="1">Putative phiRv1 phage protein</fullName>
    </submittedName>
</protein>
<dbReference type="OrthoDB" id="4374214at2"/>
<dbReference type="EMBL" id="LR134355">
    <property type="protein sequence ID" value="VEG47254.1"/>
    <property type="molecule type" value="Genomic_DNA"/>
</dbReference>
<dbReference type="Pfam" id="PF10888">
    <property type="entry name" value="DUF2742"/>
    <property type="match status" value="1"/>
</dbReference>
<dbReference type="Proteomes" id="UP000282551">
    <property type="component" value="Chromosome"/>
</dbReference>
<gene>
    <name evidence="1" type="ORF">NCTC10485_01529</name>
</gene>